<dbReference type="AlphaFoldDB" id="A0AAW2KB94"/>
<evidence type="ECO:0000256" key="1">
    <source>
        <dbReference type="SAM" id="MobiDB-lite"/>
    </source>
</evidence>
<organism evidence="2">
    <name type="scientific">Sesamum radiatum</name>
    <name type="common">Black benniseed</name>
    <dbReference type="NCBI Taxonomy" id="300843"/>
    <lineage>
        <taxon>Eukaryota</taxon>
        <taxon>Viridiplantae</taxon>
        <taxon>Streptophyta</taxon>
        <taxon>Embryophyta</taxon>
        <taxon>Tracheophyta</taxon>
        <taxon>Spermatophyta</taxon>
        <taxon>Magnoliopsida</taxon>
        <taxon>eudicotyledons</taxon>
        <taxon>Gunneridae</taxon>
        <taxon>Pentapetalae</taxon>
        <taxon>asterids</taxon>
        <taxon>lamiids</taxon>
        <taxon>Lamiales</taxon>
        <taxon>Pedaliaceae</taxon>
        <taxon>Sesamum</taxon>
    </lineage>
</organism>
<accession>A0AAW2KB94</accession>
<dbReference type="EMBL" id="JACGWJ010000029">
    <property type="protein sequence ID" value="KAL0303643.1"/>
    <property type="molecule type" value="Genomic_DNA"/>
</dbReference>
<reference evidence="2" key="2">
    <citation type="journal article" date="2024" name="Plant">
        <title>Genomic evolution and insights into agronomic trait innovations of Sesamum species.</title>
        <authorList>
            <person name="Miao H."/>
            <person name="Wang L."/>
            <person name="Qu L."/>
            <person name="Liu H."/>
            <person name="Sun Y."/>
            <person name="Le M."/>
            <person name="Wang Q."/>
            <person name="Wei S."/>
            <person name="Zheng Y."/>
            <person name="Lin W."/>
            <person name="Duan Y."/>
            <person name="Cao H."/>
            <person name="Xiong S."/>
            <person name="Wang X."/>
            <person name="Wei L."/>
            <person name="Li C."/>
            <person name="Ma Q."/>
            <person name="Ju M."/>
            <person name="Zhao R."/>
            <person name="Li G."/>
            <person name="Mu C."/>
            <person name="Tian Q."/>
            <person name="Mei H."/>
            <person name="Zhang T."/>
            <person name="Gao T."/>
            <person name="Zhang H."/>
        </authorList>
    </citation>
    <scope>NUCLEOTIDE SEQUENCE</scope>
    <source>
        <strain evidence="2">G02</strain>
    </source>
</reference>
<comment type="caution">
    <text evidence="2">The sequence shown here is derived from an EMBL/GenBank/DDBJ whole genome shotgun (WGS) entry which is preliminary data.</text>
</comment>
<sequence>MFDKLLRDQVSESPRGHSAANLSSRSPEGTLASIDSKGNRPASATLRRSSKHARVSSSDHLSLVALASGSTMSVAIPPPHPT</sequence>
<feature type="region of interest" description="Disordered" evidence="1">
    <location>
        <begin position="1"/>
        <end position="59"/>
    </location>
</feature>
<gene>
    <name evidence="2" type="ORF">Sradi_6232400</name>
</gene>
<evidence type="ECO:0000313" key="2">
    <source>
        <dbReference type="EMBL" id="KAL0303643.1"/>
    </source>
</evidence>
<protein>
    <submittedName>
        <fullName evidence="2">Uncharacterized protein</fullName>
    </submittedName>
</protein>
<name>A0AAW2KB94_SESRA</name>
<proteinExistence type="predicted"/>
<feature type="compositionally biased region" description="Basic and acidic residues" evidence="1">
    <location>
        <begin position="1"/>
        <end position="10"/>
    </location>
</feature>
<reference evidence="2" key="1">
    <citation type="submission" date="2020-06" db="EMBL/GenBank/DDBJ databases">
        <authorList>
            <person name="Li T."/>
            <person name="Hu X."/>
            <person name="Zhang T."/>
            <person name="Song X."/>
            <person name="Zhang H."/>
            <person name="Dai N."/>
            <person name="Sheng W."/>
            <person name="Hou X."/>
            <person name="Wei L."/>
        </authorList>
    </citation>
    <scope>NUCLEOTIDE SEQUENCE</scope>
    <source>
        <strain evidence="2">G02</strain>
        <tissue evidence="2">Leaf</tissue>
    </source>
</reference>